<dbReference type="PROSITE" id="PS51644">
    <property type="entry name" value="HTH_OST"/>
    <property type="match status" value="1"/>
</dbReference>
<sequence>MTSDQNVAVLVDCENAQPTVIDEAMRLASTLGRVTLRRGYGNHTALASKWQDALVRHGFAPCMQFQYVAGKNTADIALALDALEMLLDRRADRFVIITSDSDFVGLCRKLQERGASVHVFGEAKTPAALRHACDRFHESAPPAPPEAAPAHAAAAAAEIVKRRPRFVVEAVRLLALSSPDGRVDLGALGNHLRAAHAGFSHAAYGYKNLRTMIEAYDLLRMHQTEGGHCRVGLASGGAPQPAILRAV</sequence>
<evidence type="ECO:0000259" key="1">
    <source>
        <dbReference type="PROSITE" id="PS51644"/>
    </source>
</evidence>
<dbReference type="CDD" id="cd11297">
    <property type="entry name" value="PIN_LabA-like_N_1"/>
    <property type="match status" value="1"/>
</dbReference>
<name>A0A5C7G0I8_9BURK</name>
<dbReference type="Pfam" id="PF01936">
    <property type="entry name" value="NYN"/>
    <property type="match status" value="1"/>
</dbReference>
<organism evidence="2 3">
    <name type="scientific">Massilia arenae</name>
    <dbReference type="NCBI Taxonomy" id="2603288"/>
    <lineage>
        <taxon>Bacteria</taxon>
        <taxon>Pseudomonadati</taxon>
        <taxon>Pseudomonadota</taxon>
        <taxon>Betaproteobacteria</taxon>
        <taxon>Burkholderiales</taxon>
        <taxon>Oxalobacteraceae</taxon>
        <taxon>Telluria group</taxon>
        <taxon>Massilia</taxon>
    </lineage>
</organism>
<evidence type="ECO:0000313" key="3">
    <source>
        <dbReference type="Proteomes" id="UP000321413"/>
    </source>
</evidence>
<dbReference type="Proteomes" id="UP000321413">
    <property type="component" value="Unassembled WGS sequence"/>
</dbReference>
<accession>A0A5C7G0I8</accession>
<dbReference type="PANTHER" id="PTHR35811:SF1">
    <property type="entry name" value="HTH OST-TYPE DOMAIN-CONTAINING PROTEIN"/>
    <property type="match status" value="1"/>
</dbReference>
<dbReference type="GO" id="GO:0004540">
    <property type="term" value="F:RNA nuclease activity"/>
    <property type="evidence" value="ECO:0007669"/>
    <property type="project" value="InterPro"/>
</dbReference>
<protein>
    <submittedName>
        <fullName evidence="2">NYN domain-containing protein</fullName>
    </submittedName>
</protein>
<gene>
    <name evidence="2" type="ORF">FVD38_16060</name>
</gene>
<dbReference type="EMBL" id="VPFD01000016">
    <property type="protein sequence ID" value="TXF98802.1"/>
    <property type="molecule type" value="Genomic_DNA"/>
</dbReference>
<dbReference type="InterPro" id="IPR025605">
    <property type="entry name" value="OST-HTH/LOTUS_dom"/>
</dbReference>
<feature type="domain" description="HTH OST-type" evidence="1">
    <location>
        <begin position="163"/>
        <end position="235"/>
    </location>
</feature>
<dbReference type="Pfam" id="PF12872">
    <property type="entry name" value="OST-HTH"/>
    <property type="match status" value="1"/>
</dbReference>
<proteinExistence type="predicted"/>
<dbReference type="CDD" id="cd10146">
    <property type="entry name" value="LabA_like_C"/>
    <property type="match status" value="1"/>
</dbReference>
<comment type="caution">
    <text evidence="2">The sequence shown here is derived from an EMBL/GenBank/DDBJ whole genome shotgun (WGS) entry which is preliminary data.</text>
</comment>
<dbReference type="InterPro" id="IPR041966">
    <property type="entry name" value="LOTUS-like"/>
</dbReference>
<dbReference type="PANTHER" id="PTHR35811">
    <property type="entry name" value="SLR1870 PROTEIN"/>
    <property type="match status" value="1"/>
</dbReference>
<reference evidence="2 3" key="1">
    <citation type="submission" date="2019-08" db="EMBL/GenBank/DDBJ databases">
        <title>Massilia golmudensis sp. nov., isolated from sand in the Qinghai-Tibetan Plateau.</title>
        <authorList>
            <person name="Zhang B."/>
        </authorList>
    </citation>
    <scope>NUCLEOTIDE SEQUENCE [LARGE SCALE GENOMIC DNA]</scope>
    <source>
        <strain evidence="2 3">GEM5</strain>
    </source>
</reference>
<dbReference type="AlphaFoldDB" id="A0A5C7G0I8"/>
<dbReference type="Gene3D" id="3.40.50.1010">
    <property type="entry name" value="5'-nuclease"/>
    <property type="match status" value="1"/>
</dbReference>
<evidence type="ECO:0000313" key="2">
    <source>
        <dbReference type="EMBL" id="TXF98802.1"/>
    </source>
</evidence>
<dbReference type="Gene3D" id="3.30.420.610">
    <property type="entry name" value="LOTUS domain-like"/>
    <property type="match status" value="1"/>
</dbReference>
<keyword evidence="3" id="KW-1185">Reference proteome</keyword>
<dbReference type="InterPro" id="IPR021139">
    <property type="entry name" value="NYN"/>
</dbReference>
<dbReference type="RefSeq" id="WP_147935736.1">
    <property type="nucleotide sequence ID" value="NZ_VPFD01000016.1"/>
</dbReference>